<dbReference type="PIRSF" id="PIRSF001771">
    <property type="entry name" value="Cyclin_A_B_D_E"/>
    <property type="match status" value="1"/>
</dbReference>
<name>A0AA38WN74_9ASTR</name>
<organism evidence="8 9">
    <name type="scientific">Centaurea solstitialis</name>
    <name type="common">yellow star-thistle</name>
    <dbReference type="NCBI Taxonomy" id="347529"/>
    <lineage>
        <taxon>Eukaryota</taxon>
        <taxon>Viridiplantae</taxon>
        <taxon>Streptophyta</taxon>
        <taxon>Embryophyta</taxon>
        <taxon>Tracheophyta</taxon>
        <taxon>Spermatophyta</taxon>
        <taxon>Magnoliopsida</taxon>
        <taxon>eudicotyledons</taxon>
        <taxon>Gunneridae</taxon>
        <taxon>Pentapetalae</taxon>
        <taxon>asterids</taxon>
        <taxon>campanulids</taxon>
        <taxon>Asterales</taxon>
        <taxon>Asteraceae</taxon>
        <taxon>Carduoideae</taxon>
        <taxon>Cardueae</taxon>
        <taxon>Centaureinae</taxon>
        <taxon>Centaurea</taxon>
    </lineage>
</organism>
<evidence type="ECO:0000256" key="2">
    <source>
        <dbReference type="ARBA" id="ARBA00022618"/>
    </source>
</evidence>
<feature type="domain" description="Cyclin-like" evidence="7">
    <location>
        <begin position="80"/>
        <end position="166"/>
    </location>
</feature>
<dbReference type="InterPro" id="IPR039361">
    <property type="entry name" value="Cyclin"/>
</dbReference>
<dbReference type="InterPro" id="IPR006671">
    <property type="entry name" value="Cyclin_N"/>
</dbReference>
<dbReference type="Pfam" id="PF00134">
    <property type="entry name" value="Cyclin_N"/>
    <property type="match status" value="1"/>
</dbReference>
<comment type="similarity">
    <text evidence="1">Belongs to the cyclin family. Cyclin D subfamily.</text>
</comment>
<evidence type="ECO:0000256" key="1">
    <source>
        <dbReference type="ARBA" id="ARBA00009065"/>
    </source>
</evidence>
<evidence type="ECO:0000259" key="7">
    <source>
        <dbReference type="SMART" id="SM00385"/>
    </source>
</evidence>
<evidence type="ECO:0000256" key="5">
    <source>
        <dbReference type="RuleBase" id="RU000383"/>
    </source>
</evidence>
<dbReference type="SMART" id="SM00385">
    <property type="entry name" value="CYCLIN"/>
    <property type="match status" value="1"/>
</dbReference>
<keyword evidence="2" id="KW-0132">Cell division</keyword>
<protein>
    <recommendedName>
        <fullName evidence="7">Cyclin-like domain-containing protein</fullName>
    </recommendedName>
</protein>
<dbReference type="SUPFAM" id="SSF47954">
    <property type="entry name" value="Cyclin-like"/>
    <property type="match status" value="1"/>
</dbReference>
<reference evidence="8" key="1">
    <citation type="submission" date="2023-03" db="EMBL/GenBank/DDBJ databases">
        <title>Chromosome-scale reference genome and RAD-based genetic map of yellow starthistle (Centaurea solstitialis) reveal putative structural variation and QTLs associated with invader traits.</title>
        <authorList>
            <person name="Reatini B."/>
            <person name="Cang F.A."/>
            <person name="Jiang Q."/>
            <person name="Mckibben M.T.W."/>
            <person name="Barker M.S."/>
            <person name="Rieseberg L.H."/>
            <person name="Dlugosch K.M."/>
        </authorList>
    </citation>
    <scope>NUCLEOTIDE SEQUENCE</scope>
    <source>
        <strain evidence="8">CAN-66</strain>
        <tissue evidence="8">Leaf</tissue>
    </source>
</reference>
<accession>A0AA38WN74</accession>
<dbReference type="InterPro" id="IPR036915">
    <property type="entry name" value="Cyclin-like_sf"/>
</dbReference>
<gene>
    <name evidence="8" type="ORF">OSB04_002883</name>
</gene>
<feature type="region of interest" description="Disordered" evidence="6">
    <location>
        <begin position="1"/>
        <end position="41"/>
    </location>
</feature>
<dbReference type="PANTHER" id="PTHR10177">
    <property type="entry name" value="CYCLINS"/>
    <property type="match status" value="1"/>
</dbReference>
<proteinExistence type="inferred from homology"/>
<dbReference type="GO" id="GO:0051301">
    <property type="term" value="P:cell division"/>
    <property type="evidence" value="ECO:0007669"/>
    <property type="project" value="UniProtKB-KW"/>
</dbReference>
<keyword evidence="4" id="KW-0131">Cell cycle</keyword>
<dbReference type="AlphaFoldDB" id="A0AA38WN74"/>
<feature type="compositionally biased region" description="Acidic residues" evidence="6">
    <location>
        <begin position="21"/>
        <end position="35"/>
    </location>
</feature>
<dbReference type="Proteomes" id="UP001172457">
    <property type="component" value="Chromosome 1"/>
</dbReference>
<keyword evidence="3 5" id="KW-0195">Cyclin</keyword>
<dbReference type="PROSITE" id="PS00292">
    <property type="entry name" value="CYCLINS"/>
    <property type="match status" value="1"/>
</dbReference>
<dbReference type="InterPro" id="IPR046965">
    <property type="entry name" value="Cyclin_A/B-like"/>
</dbReference>
<sequence>MADSGSLSGFLSLQTETVGLADDDDEDDDEEEDEENNVHESSLIEDEGYLRMLLDKETDRSRVQSHASDWVKSARSEAIQWIINTRAFLRLRFCTAYLSVTYFDRFLSTGLIDRDKRWAIRLLSVACLSLAAKMEHRTPPALTDFPTDEYSFKSSSIQKMELLVLTALDWRMHSITPFDFIHCFISCFSTESSNKHFVF</sequence>
<comment type="caution">
    <text evidence="8">The sequence shown here is derived from an EMBL/GenBank/DDBJ whole genome shotgun (WGS) entry which is preliminary data.</text>
</comment>
<evidence type="ECO:0000313" key="8">
    <source>
        <dbReference type="EMBL" id="KAJ9566917.1"/>
    </source>
</evidence>
<dbReference type="InterPro" id="IPR048258">
    <property type="entry name" value="Cyclins_cyclin-box"/>
</dbReference>
<evidence type="ECO:0000256" key="3">
    <source>
        <dbReference type="ARBA" id="ARBA00023127"/>
    </source>
</evidence>
<dbReference type="EMBL" id="JARYMX010000001">
    <property type="protein sequence ID" value="KAJ9566917.1"/>
    <property type="molecule type" value="Genomic_DNA"/>
</dbReference>
<dbReference type="InterPro" id="IPR013763">
    <property type="entry name" value="Cyclin-like_dom"/>
</dbReference>
<evidence type="ECO:0000313" key="9">
    <source>
        <dbReference type="Proteomes" id="UP001172457"/>
    </source>
</evidence>
<feature type="compositionally biased region" description="Polar residues" evidence="6">
    <location>
        <begin position="1"/>
        <end position="17"/>
    </location>
</feature>
<dbReference type="GO" id="GO:0016538">
    <property type="term" value="F:cyclin-dependent protein serine/threonine kinase regulator activity"/>
    <property type="evidence" value="ECO:0007669"/>
    <property type="project" value="InterPro"/>
</dbReference>
<evidence type="ECO:0000256" key="4">
    <source>
        <dbReference type="ARBA" id="ARBA00023306"/>
    </source>
</evidence>
<evidence type="ECO:0000256" key="6">
    <source>
        <dbReference type="SAM" id="MobiDB-lite"/>
    </source>
</evidence>
<keyword evidence="9" id="KW-1185">Reference proteome</keyword>
<dbReference type="GO" id="GO:0044772">
    <property type="term" value="P:mitotic cell cycle phase transition"/>
    <property type="evidence" value="ECO:0007669"/>
    <property type="project" value="InterPro"/>
</dbReference>
<dbReference type="Gene3D" id="1.10.472.10">
    <property type="entry name" value="Cyclin-like"/>
    <property type="match status" value="1"/>
</dbReference>
<dbReference type="FunFam" id="1.10.472.10:FF:000069">
    <property type="entry name" value="Cyclin-D5-1"/>
    <property type="match status" value="1"/>
</dbReference>